<feature type="domain" description="Condensin complex subunit 1 N-terminal" evidence="19">
    <location>
        <begin position="9"/>
        <end position="173"/>
    </location>
</feature>
<dbReference type="EMBL" id="JBJQND010000011">
    <property type="protein sequence ID" value="KAL3861358.1"/>
    <property type="molecule type" value="Genomic_DNA"/>
</dbReference>
<evidence type="ECO:0000256" key="8">
    <source>
        <dbReference type="ARBA" id="ARBA00022553"/>
    </source>
</evidence>
<dbReference type="InterPro" id="IPR007673">
    <property type="entry name" value="Condensin_cplx_su1"/>
</dbReference>
<keyword evidence="13" id="KW-0131">Cell cycle</keyword>
<evidence type="ECO:0000256" key="17">
    <source>
        <dbReference type="SAM" id="MobiDB-lite"/>
    </source>
</evidence>
<feature type="compositionally biased region" description="Basic residues" evidence="17">
    <location>
        <begin position="1365"/>
        <end position="1379"/>
    </location>
</feature>
<dbReference type="GO" id="GO:0005737">
    <property type="term" value="C:cytoplasm"/>
    <property type="evidence" value="ECO:0007669"/>
    <property type="project" value="UniProtKB-SubCell"/>
</dbReference>
<dbReference type="SUPFAM" id="SSF48371">
    <property type="entry name" value="ARM repeat"/>
    <property type="match status" value="1"/>
</dbReference>
<evidence type="ECO:0000256" key="9">
    <source>
        <dbReference type="ARBA" id="ARBA00022618"/>
    </source>
</evidence>
<dbReference type="FunFam" id="1.25.10.10:FF:000695">
    <property type="entry name" value="Condensin complex subunit 1"/>
    <property type="match status" value="1"/>
</dbReference>
<gene>
    <name evidence="20" type="ORF">ACJMK2_007394</name>
</gene>
<keyword evidence="12" id="KW-0539">Nucleus</keyword>
<feature type="compositionally biased region" description="Basic and acidic residues" evidence="17">
    <location>
        <begin position="902"/>
        <end position="921"/>
    </location>
</feature>
<feature type="non-terminal residue" evidence="20">
    <location>
        <position position="1"/>
    </location>
</feature>
<keyword evidence="11" id="KW-0226">DNA condensation</keyword>
<evidence type="ECO:0000256" key="13">
    <source>
        <dbReference type="ARBA" id="ARBA00023306"/>
    </source>
</evidence>
<evidence type="ECO:0000256" key="15">
    <source>
        <dbReference type="ARBA" id="ARBA00080470"/>
    </source>
</evidence>
<dbReference type="Pfam" id="PF12922">
    <property type="entry name" value="Cnd1_N"/>
    <property type="match status" value="1"/>
</dbReference>
<keyword evidence="7" id="KW-0963">Cytoplasm</keyword>
<feature type="domain" description="Condensin complex subunit 1 C-terminal" evidence="18">
    <location>
        <begin position="1018"/>
        <end position="1179"/>
    </location>
</feature>
<dbReference type="GO" id="GO:0030261">
    <property type="term" value="P:chromosome condensation"/>
    <property type="evidence" value="ECO:0007669"/>
    <property type="project" value="UniProtKB-KW"/>
</dbReference>
<dbReference type="PANTHER" id="PTHR14222">
    <property type="entry name" value="CONDENSIN"/>
    <property type="match status" value="1"/>
</dbReference>
<dbReference type="Pfam" id="PF12717">
    <property type="entry name" value="Cnd1"/>
    <property type="match status" value="1"/>
</dbReference>
<sequence length="1493" mass="167890">MMKDIDVELKEEAWEILLKSTRALTNHMSSILEEGDFDKETRVDSLNCVKMTCYLLCQYIEMMENDDTKPNTNQIVNAKGKGKKKKDAGAWTLDWSKEKEHGIKAVLHLVQLNIHRLWDPPIPEEEFVSLVTNCCYKLLENPLIAYVASKEAREGIAHILGVMVKRYNHGLGASLKVIQLLQHFEHLVTPLAESVALFVSEYGAKNVIAELFREIGRMDPADLARDTSGTRAYSTFIVEVAEKIPTAVLPNISLVLCHLDAESHSMRNGILGVMGEIHIKILSQENLDDKLKTARDQFLDKLEDHIHDTSAFVRSKVLQIWLNIVNEKCLPLSRQGSLLHLVLGRLQDKSSQVRKSAIQLITNLLKSNPFAAKLSAEELKVSYETEKKKLDEMVPEHQTQDFANESFKSKICEEWNALQKRFKALLTSEGSEQDIVGAESEDTEEDSVLITEEDTMESILDRIFVYMIEGNYKNTIKLMTAAKEAWPDITNSLSEGDDGVFEEETMSENQMITIKSLKRLYFARKRTSLASVTEAMETQGTQDQNIVNELSKQQVLVQYLQDSLAFATLIQEAIPIISQLLGSKTTSDILEAVEFFVTGYEFGLTASIVGIKKMLLLVSSKEPGIKEAVVTAYRRLYLSPEGGNERSRALAVVKRLSGLIDDATLGELTALEGLIVELVKSGEINATIIQMLWERFTMKVPNTTEGNSRAAVVLLAMVAGANMSVIKSNIDVLVKEGLGIRAETDYLLGRDTCLALMKLGVAKAMKGAVGNEPFRLPESHDLFQRLKLILINGITNLENHYWIPLAEQAVNVIYRLGEHADLICSDIIKQIIQEVLKASNSTESGDNMEADGARDGFKSCPSGLMVRLISIVGHVALKQVIHLDVAVFGELKRRRAFQEDKAKVKDTRRSASDTTKPKESTSETIEEELGLAGAAAEDAESEYIRKICEYEIVTGPTLLSAFRPLLIEVCTNQSKYTDPELRTAATLALSKFMLVSSQFCEAHLQILFTILEKSPHPVIRANTIIALGDMAFRFPNLIEPWTPYLYARLRDESSQVRKNTIQVLTHLILNDMIKVKGQISEMATCIIDHDERISNLAKLFFHELAKKGNAVYNIMPDMVSRLSDPDIGVDEENFRTIMKYLFSFIQKEKHCESLVEKLCHRYRATKVDRQWRDLSYCLSMLSYSEKCLRKLQENFACFGDKLADEEVYSCFCTIISKSRSFVKQEAKAVIDELERHVEQCHKKGLEDAEASGKAMSDFAAAASKRHKTPRKPAKTPARGKRNIRRGRRDNDSDENIDENIDENTTPLPRTQRTRAAKQKPRPLFDSDEDSEIELFQVDKSSKDSKKPVKPFESESEDSEPLSPRQKPKKGRGKRQKRRLSSLHLEISRIRLWSYSALASANVGCHPLNVPSSSRSAFFFYFSHTPLSFSTSHTPPSFLSPDPMEMKVQNNATVQRTNQDHLVTHDKCGDVTTVSAIDLSTITSADTQSPRRAE</sequence>
<reference evidence="20 21" key="1">
    <citation type="submission" date="2024-11" db="EMBL/GenBank/DDBJ databases">
        <title>Chromosome-level genome assembly of the freshwater bivalve Anodonta woodiana.</title>
        <authorList>
            <person name="Chen X."/>
        </authorList>
    </citation>
    <scope>NUCLEOTIDE SEQUENCE [LARGE SCALE GENOMIC DNA]</scope>
    <source>
        <strain evidence="20">MN2024</strain>
        <tissue evidence="20">Gills</tissue>
    </source>
</reference>
<evidence type="ECO:0000313" key="20">
    <source>
        <dbReference type="EMBL" id="KAL3861358.1"/>
    </source>
</evidence>
<evidence type="ECO:0000256" key="12">
    <source>
        <dbReference type="ARBA" id="ARBA00023242"/>
    </source>
</evidence>
<evidence type="ECO:0000256" key="7">
    <source>
        <dbReference type="ARBA" id="ARBA00022490"/>
    </source>
</evidence>
<name>A0ABD3VLD3_SINWO</name>
<dbReference type="PIRSF" id="PIRSF017127">
    <property type="entry name" value="Condensin_D2"/>
    <property type="match status" value="1"/>
</dbReference>
<feature type="region of interest" description="Disordered" evidence="17">
    <location>
        <begin position="902"/>
        <end position="931"/>
    </location>
</feature>
<dbReference type="PANTHER" id="PTHR14222:SF2">
    <property type="entry name" value="CONDENSIN COMPLEX SUBUNIT 1"/>
    <property type="match status" value="1"/>
</dbReference>
<proteinExistence type="inferred from homology"/>
<dbReference type="InterPro" id="IPR026003">
    <property type="entry name" value="Cohesin_HEAT"/>
</dbReference>
<evidence type="ECO:0000256" key="3">
    <source>
        <dbReference type="ARBA" id="ARBA00004496"/>
    </source>
</evidence>
<evidence type="ECO:0000259" key="18">
    <source>
        <dbReference type="Pfam" id="PF12717"/>
    </source>
</evidence>
<feature type="region of interest" description="Disordered" evidence="17">
    <location>
        <begin position="1258"/>
        <end position="1379"/>
    </location>
</feature>
<dbReference type="InterPro" id="IPR026971">
    <property type="entry name" value="CND1/NCAPD3"/>
</dbReference>
<feature type="compositionally biased region" description="Basic residues" evidence="17">
    <location>
        <begin position="1263"/>
        <end position="1287"/>
    </location>
</feature>
<comment type="subcellular location">
    <subcellularLocation>
        <location evidence="2">Chromosome</location>
    </subcellularLocation>
    <subcellularLocation>
        <location evidence="3">Cytoplasm</location>
    </subcellularLocation>
    <subcellularLocation>
        <location evidence="1">Nucleus</location>
    </subcellularLocation>
</comment>
<dbReference type="GO" id="GO:0005634">
    <property type="term" value="C:nucleus"/>
    <property type="evidence" value="ECO:0007669"/>
    <property type="project" value="UniProtKB-SubCell"/>
</dbReference>
<keyword evidence="10" id="KW-0498">Mitosis</keyword>
<evidence type="ECO:0000256" key="16">
    <source>
        <dbReference type="ARBA" id="ARBA00081485"/>
    </source>
</evidence>
<feature type="compositionally biased region" description="Basic and acidic residues" evidence="17">
    <location>
        <begin position="1339"/>
        <end position="1352"/>
    </location>
</feature>
<organism evidence="20 21">
    <name type="scientific">Sinanodonta woodiana</name>
    <name type="common">Chinese pond mussel</name>
    <name type="synonym">Anodonta woodiana</name>
    <dbReference type="NCBI Taxonomy" id="1069815"/>
    <lineage>
        <taxon>Eukaryota</taxon>
        <taxon>Metazoa</taxon>
        <taxon>Spiralia</taxon>
        <taxon>Lophotrochozoa</taxon>
        <taxon>Mollusca</taxon>
        <taxon>Bivalvia</taxon>
        <taxon>Autobranchia</taxon>
        <taxon>Heteroconchia</taxon>
        <taxon>Palaeoheterodonta</taxon>
        <taxon>Unionida</taxon>
        <taxon>Unionoidea</taxon>
        <taxon>Unionidae</taxon>
        <taxon>Unioninae</taxon>
        <taxon>Sinanodonta</taxon>
    </lineage>
</organism>
<dbReference type="InterPro" id="IPR011989">
    <property type="entry name" value="ARM-like"/>
</dbReference>
<keyword evidence="9" id="KW-0132">Cell division</keyword>
<dbReference type="InterPro" id="IPR032682">
    <property type="entry name" value="Cnd1_C"/>
</dbReference>
<evidence type="ECO:0000256" key="5">
    <source>
        <dbReference type="ARBA" id="ARBA00016064"/>
    </source>
</evidence>
<dbReference type="GO" id="GO:0051301">
    <property type="term" value="P:cell division"/>
    <property type="evidence" value="ECO:0007669"/>
    <property type="project" value="UniProtKB-KW"/>
</dbReference>
<dbReference type="Pfam" id="PF12765">
    <property type="entry name" value="Cohesin_HEAT"/>
    <property type="match status" value="1"/>
</dbReference>
<feature type="compositionally biased region" description="Basic residues" evidence="17">
    <location>
        <begin position="1311"/>
        <end position="1320"/>
    </location>
</feature>
<dbReference type="Proteomes" id="UP001634394">
    <property type="component" value="Unassembled WGS sequence"/>
</dbReference>
<keyword evidence="21" id="KW-1185">Reference proteome</keyword>
<evidence type="ECO:0000256" key="4">
    <source>
        <dbReference type="ARBA" id="ARBA00009606"/>
    </source>
</evidence>
<keyword evidence="6" id="KW-0158">Chromosome</keyword>
<evidence type="ECO:0000259" key="19">
    <source>
        <dbReference type="Pfam" id="PF12922"/>
    </source>
</evidence>
<keyword evidence="8" id="KW-0597">Phosphoprotein</keyword>
<feature type="compositionally biased region" description="Acidic residues" evidence="17">
    <location>
        <begin position="1291"/>
        <end position="1301"/>
    </location>
</feature>
<evidence type="ECO:0000256" key="14">
    <source>
        <dbReference type="ARBA" id="ARBA00075131"/>
    </source>
</evidence>
<comment type="caution">
    <text evidence="20">The sequence shown here is derived from an EMBL/GenBank/DDBJ whole genome shotgun (WGS) entry which is preliminary data.</text>
</comment>
<evidence type="ECO:0000256" key="11">
    <source>
        <dbReference type="ARBA" id="ARBA00023067"/>
    </source>
</evidence>
<dbReference type="Gene3D" id="1.25.10.10">
    <property type="entry name" value="Leucine-rich Repeat Variant"/>
    <property type="match status" value="2"/>
</dbReference>
<evidence type="ECO:0000256" key="10">
    <source>
        <dbReference type="ARBA" id="ARBA00022776"/>
    </source>
</evidence>
<accession>A0ABD3VLD3</accession>
<dbReference type="GO" id="GO:0005694">
    <property type="term" value="C:chromosome"/>
    <property type="evidence" value="ECO:0007669"/>
    <property type="project" value="UniProtKB-SubCell"/>
</dbReference>
<evidence type="ECO:0000256" key="1">
    <source>
        <dbReference type="ARBA" id="ARBA00004123"/>
    </source>
</evidence>
<dbReference type="InterPro" id="IPR024324">
    <property type="entry name" value="Condensin_cplx_su1_N"/>
</dbReference>
<evidence type="ECO:0000313" key="21">
    <source>
        <dbReference type="Proteomes" id="UP001634394"/>
    </source>
</evidence>
<protein>
    <recommendedName>
        <fullName evidence="5">Condensin complex subunit 1</fullName>
    </recommendedName>
    <alternativeName>
        <fullName evidence="16">Chromosome condensation-related SMC-associated protein 1</fullName>
    </alternativeName>
    <alternativeName>
        <fullName evidence="15">Chromosome-associated protein D2</fullName>
    </alternativeName>
    <alternativeName>
        <fullName evidence="14">Non-SMC condensin I complex subunit D2</fullName>
    </alternativeName>
</protein>
<evidence type="ECO:0000256" key="6">
    <source>
        <dbReference type="ARBA" id="ARBA00022454"/>
    </source>
</evidence>
<comment type="similarity">
    <text evidence="4">Belongs to the CND1 (condensin subunit 1) family.</text>
</comment>
<evidence type="ECO:0000256" key="2">
    <source>
        <dbReference type="ARBA" id="ARBA00004286"/>
    </source>
</evidence>
<dbReference type="InterPro" id="IPR016024">
    <property type="entry name" value="ARM-type_fold"/>
</dbReference>